<proteinExistence type="predicted"/>
<keyword evidence="1" id="KW-0812">Transmembrane</keyword>
<keyword evidence="3" id="KW-1185">Reference proteome</keyword>
<reference evidence="2 3" key="1">
    <citation type="submission" date="2019-03" db="EMBL/GenBank/DDBJ databases">
        <authorList>
            <person name="Nijsse B."/>
        </authorList>
    </citation>
    <scope>NUCLEOTIDE SEQUENCE [LARGE SCALE GENOMIC DNA]</scope>
    <source>
        <strain evidence="2">Desulfoluna butyratoxydans MSL71</strain>
    </source>
</reference>
<accession>A0A4U8YRW4</accession>
<gene>
    <name evidence="2" type="ORF">MSL71_48110</name>
</gene>
<name>A0A4U8YRW4_9BACT</name>
<protein>
    <submittedName>
        <fullName evidence="2">Uncharacterized protein</fullName>
    </submittedName>
</protein>
<dbReference type="AlphaFoldDB" id="A0A4U8YRW4"/>
<evidence type="ECO:0000256" key="1">
    <source>
        <dbReference type="SAM" id="Phobius"/>
    </source>
</evidence>
<organism evidence="2 3">
    <name type="scientific">Desulfoluna butyratoxydans</name>
    <dbReference type="NCBI Taxonomy" id="231438"/>
    <lineage>
        <taxon>Bacteria</taxon>
        <taxon>Pseudomonadati</taxon>
        <taxon>Thermodesulfobacteriota</taxon>
        <taxon>Desulfobacteria</taxon>
        <taxon>Desulfobacterales</taxon>
        <taxon>Desulfolunaceae</taxon>
        <taxon>Desulfoluna</taxon>
    </lineage>
</organism>
<feature type="transmembrane region" description="Helical" evidence="1">
    <location>
        <begin position="84"/>
        <end position="101"/>
    </location>
</feature>
<feature type="transmembrane region" description="Helical" evidence="1">
    <location>
        <begin position="145"/>
        <end position="162"/>
    </location>
</feature>
<evidence type="ECO:0000313" key="3">
    <source>
        <dbReference type="Proteomes" id="UP000507962"/>
    </source>
</evidence>
<keyword evidence="1" id="KW-0472">Membrane</keyword>
<dbReference type="EMBL" id="CAADHO010000013">
    <property type="protein sequence ID" value="VFQ47125.1"/>
    <property type="molecule type" value="Genomic_DNA"/>
</dbReference>
<evidence type="ECO:0000313" key="2">
    <source>
        <dbReference type="EMBL" id="VFQ47125.1"/>
    </source>
</evidence>
<dbReference type="Proteomes" id="UP000507962">
    <property type="component" value="Unassembled WGS sequence"/>
</dbReference>
<keyword evidence="1" id="KW-1133">Transmembrane helix</keyword>
<sequence length="165" mass="18972">MFANKKETQDITEEIIEKVRNLDRQQKAKNESQETIDSVIDVLEDMVDIPRDQIEDLALDVIEQRKREALKNDISSKKGIRKNLIAMTLIIFPSLYCLSTARESVNFAVGDFIALWIVVILFPLCLIGVPVAIIRRGKKKFTKGVYIVWWILFAFIHLILTIPSN</sequence>
<feature type="transmembrane region" description="Helical" evidence="1">
    <location>
        <begin position="113"/>
        <end position="133"/>
    </location>
</feature>